<evidence type="ECO:0000313" key="2">
    <source>
        <dbReference type="Proteomes" id="UP001157006"/>
    </source>
</evidence>
<dbReference type="AlphaFoldDB" id="A0AAV0ZHI3"/>
<sequence>MFPHYRLSEINLFEVGSESFSVKLAYANLMSCVDRQIMLGFSDKKTLHYICKSSVPYNVSLFAWRLILERLQTKDELVKRDVLSVRLEGFGLEFRHASVGAEEGLGRGTTPGARHAFWFLMGKGL</sequence>
<keyword evidence="2" id="KW-1185">Reference proteome</keyword>
<reference evidence="1 2" key="1">
    <citation type="submission" date="2023-01" db="EMBL/GenBank/DDBJ databases">
        <authorList>
            <person name="Kreplak J."/>
        </authorList>
    </citation>
    <scope>NUCLEOTIDE SEQUENCE [LARGE SCALE GENOMIC DNA]</scope>
</reference>
<gene>
    <name evidence="1" type="ORF">VFH_II091920</name>
</gene>
<evidence type="ECO:0000313" key="1">
    <source>
        <dbReference type="EMBL" id="CAI8597659.1"/>
    </source>
</evidence>
<protein>
    <recommendedName>
        <fullName evidence="3">Reverse transcriptase zinc-binding domain-containing protein</fullName>
    </recommendedName>
</protein>
<organism evidence="1 2">
    <name type="scientific">Vicia faba</name>
    <name type="common">Broad bean</name>
    <name type="synonym">Faba vulgaris</name>
    <dbReference type="NCBI Taxonomy" id="3906"/>
    <lineage>
        <taxon>Eukaryota</taxon>
        <taxon>Viridiplantae</taxon>
        <taxon>Streptophyta</taxon>
        <taxon>Embryophyta</taxon>
        <taxon>Tracheophyta</taxon>
        <taxon>Spermatophyta</taxon>
        <taxon>Magnoliopsida</taxon>
        <taxon>eudicotyledons</taxon>
        <taxon>Gunneridae</taxon>
        <taxon>Pentapetalae</taxon>
        <taxon>rosids</taxon>
        <taxon>fabids</taxon>
        <taxon>Fabales</taxon>
        <taxon>Fabaceae</taxon>
        <taxon>Papilionoideae</taxon>
        <taxon>50 kb inversion clade</taxon>
        <taxon>NPAAA clade</taxon>
        <taxon>Hologalegina</taxon>
        <taxon>IRL clade</taxon>
        <taxon>Fabeae</taxon>
        <taxon>Vicia</taxon>
    </lineage>
</organism>
<dbReference type="Proteomes" id="UP001157006">
    <property type="component" value="Chromosome 2"/>
</dbReference>
<name>A0AAV0ZHI3_VICFA</name>
<proteinExistence type="predicted"/>
<evidence type="ECO:0008006" key="3">
    <source>
        <dbReference type="Google" id="ProtNLM"/>
    </source>
</evidence>
<dbReference type="EMBL" id="OX451737">
    <property type="protein sequence ID" value="CAI8597659.1"/>
    <property type="molecule type" value="Genomic_DNA"/>
</dbReference>
<accession>A0AAV0ZHI3</accession>